<evidence type="ECO:0000313" key="1">
    <source>
        <dbReference type="EMBL" id="KAF2478131.1"/>
    </source>
</evidence>
<name>A0ACB6RI36_9PLEO</name>
<accession>A0ACB6RI36</accession>
<dbReference type="EMBL" id="MU003492">
    <property type="protein sequence ID" value="KAF2478131.1"/>
    <property type="molecule type" value="Genomic_DNA"/>
</dbReference>
<dbReference type="Proteomes" id="UP000799755">
    <property type="component" value="Unassembled WGS sequence"/>
</dbReference>
<reference evidence="1" key="1">
    <citation type="journal article" date="2020" name="Stud. Mycol.">
        <title>101 Dothideomycetes genomes: a test case for predicting lifestyles and emergence of pathogens.</title>
        <authorList>
            <person name="Haridas S."/>
            <person name="Albert R."/>
            <person name="Binder M."/>
            <person name="Bloem J."/>
            <person name="Labutti K."/>
            <person name="Salamov A."/>
            <person name="Andreopoulos B."/>
            <person name="Baker S."/>
            <person name="Barry K."/>
            <person name="Bills G."/>
            <person name="Bluhm B."/>
            <person name="Cannon C."/>
            <person name="Castanera R."/>
            <person name="Culley D."/>
            <person name="Daum C."/>
            <person name="Ezra D."/>
            <person name="Gonzalez J."/>
            <person name="Henrissat B."/>
            <person name="Kuo A."/>
            <person name="Liang C."/>
            <person name="Lipzen A."/>
            <person name="Lutzoni F."/>
            <person name="Magnuson J."/>
            <person name="Mondo S."/>
            <person name="Nolan M."/>
            <person name="Ohm R."/>
            <person name="Pangilinan J."/>
            <person name="Park H.-J."/>
            <person name="Ramirez L."/>
            <person name="Alfaro M."/>
            <person name="Sun H."/>
            <person name="Tritt A."/>
            <person name="Yoshinaga Y."/>
            <person name="Zwiers L.-H."/>
            <person name="Turgeon B."/>
            <person name="Goodwin S."/>
            <person name="Spatafora J."/>
            <person name="Crous P."/>
            <person name="Grigoriev I."/>
        </authorList>
    </citation>
    <scope>NUCLEOTIDE SEQUENCE</scope>
    <source>
        <strain evidence="1">ATCC 200398</strain>
    </source>
</reference>
<sequence length="245" mass="26271">MRYILPLISTLVPALLAAPTSEYHSRAATRELENLLLPNENGELVYATAAQLAARNNYLDTHSMLGKRDGCSEDFFDGKGNDGGTCFQYCERATSTFLGAPVKVSADINCDVATCGIAHSDAVTITEGFSITLGANSPAGEEGAGVLTASASFSWSRAETTSNTYTFNPTIGDVGYLVFRPRFKQSCGIYQVWTYYQTDDGFTSGCIDPIFYQDNNACGNSPMKLGSGFADGEFTFCRTTTGQGC</sequence>
<gene>
    <name evidence="1" type="ORF">BDR25DRAFT_365209</name>
</gene>
<protein>
    <submittedName>
        <fullName evidence="1">Uncharacterized protein</fullName>
    </submittedName>
</protein>
<proteinExistence type="predicted"/>
<organism evidence="1 2">
    <name type="scientific">Lindgomyces ingoldianus</name>
    <dbReference type="NCBI Taxonomy" id="673940"/>
    <lineage>
        <taxon>Eukaryota</taxon>
        <taxon>Fungi</taxon>
        <taxon>Dikarya</taxon>
        <taxon>Ascomycota</taxon>
        <taxon>Pezizomycotina</taxon>
        <taxon>Dothideomycetes</taxon>
        <taxon>Pleosporomycetidae</taxon>
        <taxon>Pleosporales</taxon>
        <taxon>Lindgomycetaceae</taxon>
        <taxon>Lindgomyces</taxon>
    </lineage>
</organism>
<evidence type="ECO:0000313" key="2">
    <source>
        <dbReference type="Proteomes" id="UP000799755"/>
    </source>
</evidence>
<keyword evidence="2" id="KW-1185">Reference proteome</keyword>
<comment type="caution">
    <text evidence="1">The sequence shown here is derived from an EMBL/GenBank/DDBJ whole genome shotgun (WGS) entry which is preliminary data.</text>
</comment>